<dbReference type="OrthoDB" id="420076at2759"/>
<dbReference type="EMBL" id="LR877167">
    <property type="protein sequence ID" value="CAD2221840.1"/>
    <property type="molecule type" value="Genomic_DNA"/>
</dbReference>
<dbReference type="VEuPathDB" id="TriTrypDB:ADEAN_000937500"/>
<dbReference type="Proteomes" id="UP000515908">
    <property type="component" value="Chromosome 23"/>
</dbReference>
<keyword evidence="2" id="KW-1185">Reference proteome</keyword>
<organism evidence="1 2">
    <name type="scientific">Angomonas deanei</name>
    <dbReference type="NCBI Taxonomy" id="59799"/>
    <lineage>
        <taxon>Eukaryota</taxon>
        <taxon>Discoba</taxon>
        <taxon>Euglenozoa</taxon>
        <taxon>Kinetoplastea</taxon>
        <taxon>Metakinetoplastina</taxon>
        <taxon>Trypanosomatida</taxon>
        <taxon>Trypanosomatidae</taxon>
        <taxon>Strigomonadinae</taxon>
        <taxon>Angomonas</taxon>
    </lineage>
</organism>
<evidence type="ECO:0000313" key="2">
    <source>
        <dbReference type="Proteomes" id="UP000515908"/>
    </source>
</evidence>
<accession>A0A7G2CPZ0</accession>
<protein>
    <submittedName>
        <fullName evidence="1">Protein phosphatase 2C, putative</fullName>
    </submittedName>
</protein>
<reference evidence="1 2" key="1">
    <citation type="submission" date="2020-08" db="EMBL/GenBank/DDBJ databases">
        <authorList>
            <person name="Newling K."/>
            <person name="Davey J."/>
            <person name="Forrester S."/>
        </authorList>
    </citation>
    <scope>NUCLEOTIDE SEQUENCE [LARGE SCALE GENOMIC DNA]</scope>
    <source>
        <strain evidence="2">Crithidia deanei Carvalho (ATCC PRA-265)</strain>
    </source>
</reference>
<name>A0A7G2CPZ0_9TRYP</name>
<dbReference type="InterPro" id="IPR036457">
    <property type="entry name" value="PPM-type-like_dom_sf"/>
</dbReference>
<proteinExistence type="predicted"/>
<dbReference type="SUPFAM" id="SSF81606">
    <property type="entry name" value="PP2C-like"/>
    <property type="match status" value="1"/>
</dbReference>
<dbReference type="AlphaFoldDB" id="A0A7G2CPZ0"/>
<gene>
    <name evidence="1" type="ORF">ADEAN_000937500</name>
</gene>
<sequence length="264" mass="29861">MSSSTLRSRPRGGTVRFGTKEQFLESRVLHRASEEVSFVDTTIQCIGEGVSTPNCISVGGWCQGWRKEMEDEQVSVSGRQNNSGICVTVLFDGHRGSQAAQFVSKKLPQRIIRAVQSTPFTLAPRKKPKHKAVKRTEKEFQDRYKHIVQSFYEIDRELYKEQETHAKGIQLTDVLDPPFDFGDDFKCTSPKYPENRSRRSYSHSSYLEADFSKQRRLSTSGGFTIMGPEPDDDVVKLDEDIPIENGSVTEVAEIKVEVKMSEDG</sequence>
<evidence type="ECO:0000313" key="1">
    <source>
        <dbReference type="EMBL" id="CAD2221840.1"/>
    </source>
</evidence>
<dbReference type="Gene3D" id="3.60.40.10">
    <property type="entry name" value="PPM-type phosphatase domain"/>
    <property type="match status" value="1"/>
</dbReference>